<name>A0A183G318_HELPZ</name>
<evidence type="ECO:0000313" key="5">
    <source>
        <dbReference type="Proteomes" id="UP000050761"/>
    </source>
</evidence>
<dbReference type="PROSITE" id="PS50206">
    <property type="entry name" value="RHODANESE_3"/>
    <property type="match status" value="1"/>
</dbReference>
<dbReference type="SUPFAM" id="SSF53474">
    <property type="entry name" value="alpha/beta-Hydrolases"/>
    <property type="match status" value="1"/>
</dbReference>
<accession>A0A183G318</accession>
<dbReference type="WBParaSite" id="HPBE_0001576001-mRNA-1">
    <property type="protein sequence ID" value="HPBE_0001576001-mRNA-1"/>
    <property type="gene ID" value="HPBE_0001576001"/>
</dbReference>
<evidence type="ECO:0000313" key="4">
    <source>
        <dbReference type="EMBL" id="VDP03831.1"/>
    </source>
</evidence>
<accession>A0A3P7ZX38</accession>
<dbReference type="OrthoDB" id="408631at2759"/>
<dbReference type="EMBL" id="UZAH01029027">
    <property type="protein sequence ID" value="VDP03831.1"/>
    <property type="molecule type" value="Genomic_DNA"/>
</dbReference>
<organism evidence="5 6">
    <name type="scientific">Heligmosomoides polygyrus</name>
    <name type="common">Parasitic roundworm</name>
    <dbReference type="NCBI Taxonomy" id="6339"/>
    <lineage>
        <taxon>Eukaryota</taxon>
        <taxon>Metazoa</taxon>
        <taxon>Ecdysozoa</taxon>
        <taxon>Nematoda</taxon>
        <taxon>Chromadorea</taxon>
        <taxon>Rhabditida</taxon>
        <taxon>Rhabditina</taxon>
        <taxon>Rhabditomorpha</taxon>
        <taxon>Strongyloidea</taxon>
        <taxon>Heligmosomidae</taxon>
        <taxon>Heligmosomoides</taxon>
    </lineage>
</organism>
<keyword evidence="2" id="KW-0732">Signal</keyword>
<protein>
    <submittedName>
        <fullName evidence="6">Abhydrolase_3 domain-containing protein</fullName>
    </submittedName>
</protein>
<feature type="chain" id="PRO_5044551837" evidence="2">
    <location>
        <begin position="19"/>
        <end position="112"/>
    </location>
</feature>
<dbReference type="PANTHER" id="PTHR48081:SF8">
    <property type="entry name" value="ALPHA_BETA HYDROLASE FOLD-3 DOMAIN-CONTAINING PROTEIN-RELATED"/>
    <property type="match status" value="1"/>
</dbReference>
<dbReference type="GO" id="GO:0016787">
    <property type="term" value="F:hydrolase activity"/>
    <property type="evidence" value="ECO:0007669"/>
    <property type="project" value="UniProtKB-KW"/>
</dbReference>
<reference evidence="6" key="2">
    <citation type="submission" date="2019-09" db="UniProtKB">
        <authorList>
            <consortium name="WormBaseParasite"/>
        </authorList>
    </citation>
    <scope>IDENTIFICATION</scope>
</reference>
<dbReference type="InterPro" id="IPR001763">
    <property type="entry name" value="Rhodanese-like_dom"/>
</dbReference>
<evidence type="ECO:0000256" key="1">
    <source>
        <dbReference type="ARBA" id="ARBA00022801"/>
    </source>
</evidence>
<dbReference type="Pfam" id="PF07859">
    <property type="entry name" value="Abhydrolase_3"/>
    <property type="match status" value="1"/>
</dbReference>
<dbReference type="Proteomes" id="UP000050761">
    <property type="component" value="Unassembled WGS sequence"/>
</dbReference>
<dbReference type="InterPro" id="IPR050300">
    <property type="entry name" value="GDXG_lipolytic_enzyme"/>
</dbReference>
<reference evidence="4 5" key="1">
    <citation type="submission" date="2018-11" db="EMBL/GenBank/DDBJ databases">
        <authorList>
            <consortium name="Pathogen Informatics"/>
        </authorList>
    </citation>
    <scope>NUCLEOTIDE SEQUENCE [LARGE SCALE GENOMIC DNA]</scope>
</reference>
<dbReference type="InterPro" id="IPR029058">
    <property type="entry name" value="AB_hydrolase_fold"/>
</dbReference>
<dbReference type="InterPro" id="IPR013094">
    <property type="entry name" value="AB_hydrolase_3"/>
</dbReference>
<feature type="domain" description="Rhodanese" evidence="3">
    <location>
        <begin position="62"/>
        <end position="93"/>
    </location>
</feature>
<dbReference type="AlphaFoldDB" id="A0A183G318"/>
<evidence type="ECO:0000256" key="2">
    <source>
        <dbReference type="SAM" id="SignalP"/>
    </source>
</evidence>
<sequence length="112" mass="12639">MIMLHMLSFQLLFKGVSKVGSPYLKDPEGSLIGSLRDLSNLPPAFVMTCEFDVLRDEGIMYAKRLKAAGVRTDARNYKNGFHAMLNFHHEIEEASRSLNDIVAWTHAILSDK</sequence>
<evidence type="ECO:0000313" key="6">
    <source>
        <dbReference type="WBParaSite" id="HPBE_0001576001-mRNA-1"/>
    </source>
</evidence>
<dbReference type="PANTHER" id="PTHR48081">
    <property type="entry name" value="AB HYDROLASE SUPERFAMILY PROTEIN C4A8.06C"/>
    <property type="match status" value="1"/>
</dbReference>
<feature type="signal peptide" evidence="2">
    <location>
        <begin position="1"/>
        <end position="18"/>
    </location>
</feature>
<proteinExistence type="predicted"/>
<gene>
    <name evidence="4" type="ORF">HPBE_LOCUS15759</name>
</gene>
<evidence type="ECO:0000259" key="3">
    <source>
        <dbReference type="PROSITE" id="PS50206"/>
    </source>
</evidence>
<keyword evidence="1" id="KW-0378">Hydrolase</keyword>
<dbReference type="Gene3D" id="3.40.50.1820">
    <property type="entry name" value="alpha/beta hydrolase"/>
    <property type="match status" value="1"/>
</dbReference>
<keyword evidence="5" id="KW-1185">Reference proteome</keyword>